<accession>A0A0D7AX04</accession>
<dbReference type="EMBL" id="KN880752">
    <property type="protein sequence ID" value="KIY62737.1"/>
    <property type="molecule type" value="Genomic_DNA"/>
</dbReference>
<sequence>MPTRRSRRIASPPSESATPNAERSRSPTPAPPRKVPRGTQDSDVRKARGRQKVAQQTLEAERKRQAHRAQNDSDASRIPHAGDSDETRLLKDKLDELSGQLHAANRHIHQLQEPSSQPPEDSPTRDVLRPSNLDKVKIKDLRLCLGLNGNEHNAQWNLIRTKVRMAMFGAHLDWQLDFKLQSKKKLGKLTEAV</sequence>
<name>A0A0D7AX04_9AGAR</name>
<evidence type="ECO:0000313" key="2">
    <source>
        <dbReference type="EMBL" id="KIY62737.1"/>
    </source>
</evidence>
<feature type="compositionally biased region" description="Basic and acidic residues" evidence="1">
    <location>
        <begin position="59"/>
        <end position="85"/>
    </location>
</feature>
<proteinExistence type="predicted"/>
<feature type="region of interest" description="Disordered" evidence="1">
    <location>
        <begin position="108"/>
        <end position="128"/>
    </location>
</feature>
<organism evidence="2 3">
    <name type="scientific">Cylindrobasidium torrendii FP15055 ss-10</name>
    <dbReference type="NCBI Taxonomy" id="1314674"/>
    <lineage>
        <taxon>Eukaryota</taxon>
        <taxon>Fungi</taxon>
        <taxon>Dikarya</taxon>
        <taxon>Basidiomycota</taxon>
        <taxon>Agaricomycotina</taxon>
        <taxon>Agaricomycetes</taxon>
        <taxon>Agaricomycetidae</taxon>
        <taxon>Agaricales</taxon>
        <taxon>Marasmiineae</taxon>
        <taxon>Physalacriaceae</taxon>
        <taxon>Cylindrobasidium</taxon>
    </lineage>
</organism>
<protein>
    <submittedName>
        <fullName evidence="2">Uncharacterized protein</fullName>
    </submittedName>
</protein>
<evidence type="ECO:0000313" key="3">
    <source>
        <dbReference type="Proteomes" id="UP000054007"/>
    </source>
</evidence>
<dbReference type="AlphaFoldDB" id="A0A0D7AX04"/>
<gene>
    <name evidence="2" type="ORF">CYLTODRAFT_426681</name>
</gene>
<keyword evidence="3" id="KW-1185">Reference proteome</keyword>
<dbReference type="Proteomes" id="UP000054007">
    <property type="component" value="Unassembled WGS sequence"/>
</dbReference>
<evidence type="ECO:0000256" key="1">
    <source>
        <dbReference type="SAM" id="MobiDB-lite"/>
    </source>
</evidence>
<feature type="region of interest" description="Disordered" evidence="1">
    <location>
        <begin position="1"/>
        <end position="85"/>
    </location>
</feature>
<reference evidence="2 3" key="1">
    <citation type="journal article" date="2015" name="Fungal Genet. Biol.">
        <title>Evolution of novel wood decay mechanisms in Agaricales revealed by the genome sequences of Fistulina hepatica and Cylindrobasidium torrendii.</title>
        <authorList>
            <person name="Floudas D."/>
            <person name="Held B.W."/>
            <person name="Riley R."/>
            <person name="Nagy L.G."/>
            <person name="Koehler G."/>
            <person name="Ransdell A.S."/>
            <person name="Younus H."/>
            <person name="Chow J."/>
            <person name="Chiniquy J."/>
            <person name="Lipzen A."/>
            <person name="Tritt A."/>
            <person name="Sun H."/>
            <person name="Haridas S."/>
            <person name="LaButti K."/>
            <person name="Ohm R.A."/>
            <person name="Kues U."/>
            <person name="Blanchette R.A."/>
            <person name="Grigoriev I.V."/>
            <person name="Minto R.E."/>
            <person name="Hibbett D.S."/>
        </authorList>
    </citation>
    <scope>NUCLEOTIDE SEQUENCE [LARGE SCALE GENOMIC DNA]</scope>
    <source>
        <strain evidence="2 3">FP15055 ss-10</strain>
    </source>
</reference>
<dbReference type="OrthoDB" id="3058933at2759"/>